<dbReference type="FunFam" id="3.30.920.20:FF:000001">
    <property type="entry name" value="Microtubule-actin cross-linking factor 1"/>
    <property type="match status" value="1"/>
</dbReference>
<dbReference type="Proteomes" id="UP000494256">
    <property type="component" value="Unassembled WGS sequence"/>
</dbReference>
<feature type="compositionally biased region" description="Basic and acidic residues" evidence="5">
    <location>
        <begin position="139"/>
        <end position="149"/>
    </location>
</feature>
<dbReference type="SMART" id="SM00243">
    <property type="entry name" value="GAS2"/>
    <property type="match status" value="1"/>
</dbReference>
<accession>A0A8S0ZBF7</accession>
<dbReference type="InterPro" id="IPR043197">
    <property type="entry name" value="Plakin"/>
</dbReference>
<reference evidence="8 9" key="1">
    <citation type="submission" date="2020-04" db="EMBL/GenBank/DDBJ databases">
        <authorList>
            <person name="Wallbank WR R."/>
            <person name="Pardo Diaz C."/>
            <person name="Kozak K."/>
            <person name="Martin S."/>
            <person name="Jiggins C."/>
            <person name="Moest M."/>
            <person name="Warren A I."/>
            <person name="Byers J.R.P. K."/>
            <person name="Montejo-Kovacevich G."/>
            <person name="Yen C E."/>
        </authorList>
    </citation>
    <scope>NUCLEOTIDE SEQUENCE [LARGE SCALE GENOMIC DNA]</scope>
</reference>
<protein>
    <recommendedName>
        <fullName evidence="10">Microtubule-actin cross-linking factor 1</fullName>
    </recommendedName>
</protein>
<dbReference type="Gene3D" id="1.20.58.60">
    <property type="match status" value="1"/>
</dbReference>
<dbReference type="InterPro" id="IPR002048">
    <property type="entry name" value="EF_hand_dom"/>
</dbReference>
<dbReference type="GO" id="GO:0030056">
    <property type="term" value="C:hemidesmosome"/>
    <property type="evidence" value="ECO:0007669"/>
    <property type="project" value="TreeGrafter"/>
</dbReference>
<dbReference type="FunFam" id="1.10.238.10:FF:000031">
    <property type="entry name" value="Short stop, isoform J"/>
    <property type="match status" value="1"/>
</dbReference>
<dbReference type="InterPro" id="IPR011992">
    <property type="entry name" value="EF-hand-dom_pair"/>
</dbReference>
<dbReference type="GO" id="GO:0016020">
    <property type="term" value="C:membrane"/>
    <property type="evidence" value="ECO:0007669"/>
    <property type="project" value="TreeGrafter"/>
</dbReference>
<evidence type="ECO:0000313" key="9">
    <source>
        <dbReference type="Proteomes" id="UP000494256"/>
    </source>
</evidence>
<dbReference type="Pfam" id="PF13499">
    <property type="entry name" value="EF-hand_7"/>
    <property type="match status" value="1"/>
</dbReference>
<dbReference type="GO" id="GO:0005737">
    <property type="term" value="C:cytoplasm"/>
    <property type="evidence" value="ECO:0007669"/>
    <property type="project" value="TreeGrafter"/>
</dbReference>
<feature type="compositionally biased region" description="Polar residues" evidence="5">
    <location>
        <begin position="613"/>
        <end position="630"/>
    </location>
</feature>
<feature type="domain" description="EF-hand" evidence="6">
    <location>
        <begin position="250"/>
        <end position="285"/>
    </location>
</feature>
<keyword evidence="2" id="KW-0963">Cytoplasm</keyword>
<dbReference type="GO" id="GO:0005882">
    <property type="term" value="C:intermediate filament"/>
    <property type="evidence" value="ECO:0007669"/>
    <property type="project" value="TreeGrafter"/>
</dbReference>
<sequence length="670" mass="75066">MTETKRELVTTFRPVMQIFRKVTPGQVWQWAMQRGTKLETHMQSLKDLDLVLEELLQWLIGLENTLLSLEAEPLPESIELLEGLIEDHKELMEHTQKRQNEVDRVCKAYQVKSQNQGRENTPRKVSAKSATKGAPGRGSQHDLHRDRSVSPDYYGSRRFSRVSPGRESPDRNLPHYGPRFLAKGSSKGAEPEFRSPRVKQLWDKWRTVWLLAWERQRRLHDRLVHLKELQRVSNFSWDDWRKRFLKFMNHKKSRLTDLFRKMDKDNNGLIARHEFIDGIINTKFDTSRLEMGAVADLFDRNGSGLIDWEEFIAALRPDWVERRGPPTDADKIHDEVKRLVMLCTCRQKFRVFQVGEGKYRFGDSQKLRLVRILRSTVMVRVGGGWVALDEFLVKNDPCRAKGRTNIELREQFILADGVSQSMAAFRPRTPRSNTNTPPSTGPITKVRERTARSVPMSAGGAAGRASRSSLSAGTPDSLSDNEAASGLGTRYRKPSAPRSTLTPGGSRPGSRPGSRTGSKPPSRHGSNLSLDSTDDFSTPSRIPMRKVTNTRASLARAAATANKLGVATPNGGSRPRTPTGLLTPASGRLSSSGMYRTSSIPTLSPVPALVRQRTPSGSTTPVRSGQQTAVTRLLRKPSDSSEPGTPTTPASRRGTPASSRTTDKREPFRL</sequence>
<evidence type="ECO:0008006" key="10">
    <source>
        <dbReference type="Google" id="ProtNLM"/>
    </source>
</evidence>
<evidence type="ECO:0000313" key="8">
    <source>
        <dbReference type="EMBL" id="CAB3229882.1"/>
    </source>
</evidence>
<organism evidence="8 9">
    <name type="scientific">Arctia plantaginis</name>
    <name type="common">Wood tiger moth</name>
    <name type="synonym">Phalaena plantaginis</name>
    <dbReference type="NCBI Taxonomy" id="874455"/>
    <lineage>
        <taxon>Eukaryota</taxon>
        <taxon>Metazoa</taxon>
        <taxon>Ecdysozoa</taxon>
        <taxon>Arthropoda</taxon>
        <taxon>Hexapoda</taxon>
        <taxon>Insecta</taxon>
        <taxon>Pterygota</taxon>
        <taxon>Neoptera</taxon>
        <taxon>Endopterygota</taxon>
        <taxon>Lepidoptera</taxon>
        <taxon>Glossata</taxon>
        <taxon>Ditrysia</taxon>
        <taxon>Noctuoidea</taxon>
        <taxon>Erebidae</taxon>
        <taxon>Arctiinae</taxon>
        <taxon>Arctia</taxon>
    </lineage>
</organism>
<dbReference type="Pfam" id="PF02187">
    <property type="entry name" value="GAS2"/>
    <property type="match status" value="1"/>
</dbReference>
<keyword evidence="3" id="KW-0106">Calcium</keyword>
<evidence type="ECO:0000256" key="4">
    <source>
        <dbReference type="ARBA" id="ARBA00023212"/>
    </source>
</evidence>
<feature type="compositionally biased region" description="Low complexity" evidence="5">
    <location>
        <begin position="503"/>
        <end position="520"/>
    </location>
</feature>
<dbReference type="SMART" id="SM00054">
    <property type="entry name" value="EFh"/>
    <property type="match status" value="2"/>
</dbReference>
<dbReference type="OrthoDB" id="277439at2759"/>
<dbReference type="PROSITE" id="PS51460">
    <property type="entry name" value="GAR"/>
    <property type="match status" value="1"/>
</dbReference>
<feature type="compositionally biased region" description="Polar residues" evidence="5">
    <location>
        <begin position="640"/>
        <end position="660"/>
    </location>
</feature>
<dbReference type="PANTHER" id="PTHR23169">
    <property type="entry name" value="ENVOPLAKIN"/>
    <property type="match status" value="1"/>
</dbReference>
<feature type="region of interest" description="Disordered" evidence="5">
    <location>
        <begin position="111"/>
        <end position="193"/>
    </location>
</feature>
<dbReference type="GO" id="GO:0031122">
    <property type="term" value="P:cytoplasmic microtubule organization"/>
    <property type="evidence" value="ECO:0007669"/>
    <property type="project" value="TreeGrafter"/>
</dbReference>
<name>A0A8S0ZBF7_ARCPL</name>
<feature type="domain" description="GAR" evidence="7">
    <location>
        <begin position="327"/>
        <end position="399"/>
    </location>
</feature>
<evidence type="ECO:0000259" key="7">
    <source>
        <dbReference type="PROSITE" id="PS51460"/>
    </source>
</evidence>
<dbReference type="InterPro" id="IPR018159">
    <property type="entry name" value="Spectrin/alpha-actinin"/>
</dbReference>
<keyword evidence="4" id="KW-0206">Cytoskeleton</keyword>
<proteinExistence type="predicted"/>
<dbReference type="GO" id="GO:0045104">
    <property type="term" value="P:intermediate filament cytoskeleton organization"/>
    <property type="evidence" value="ECO:0007669"/>
    <property type="project" value="InterPro"/>
</dbReference>
<feature type="compositionally biased region" description="Low complexity" evidence="5">
    <location>
        <begin position="457"/>
        <end position="473"/>
    </location>
</feature>
<dbReference type="CDD" id="cd00051">
    <property type="entry name" value="EFh"/>
    <property type="match status" value="1"/>
</dbReference>
<comment type="caution">
    <text evidence="8">The sequence shown here is derived from an EMBL/GenBank/DDBJ whole genome shotgun (WGS) entry which is preliminary data.</text>
</comment>
<feature type="compositionally biased region" description="Polar residues" evidence="5">
    <location>
        <begin position="524"/>
        <end position="540"/>
    </location>
</feature>
<dbReference type="AlphaFoldDB" id="A0A8S0ZBF7"/>
<feature type="compositionally biased region" description="Polar residues" evidence="5">
    <location>
        <begin position="588"/>
        <end position="602"/>
    </location>
</feature>
<dbReference type="PANTHER" id="PTHR23169:SF23">
    <property type="entry name" value="SHORT STOP, ISOFORM H"/>
    <property type="match status" value="1"/>
</dbReference>
<dbReference type="SUPFAM" id="SSF143575">
    <property type="entry name" value="GAS2 domain-like"/>
    <property type="match status" value="1"/>
</dbReference>
<dbReference type="EMBL" id="CADEBD010000286">
    <property type="protein sequence ID" value="CAB3229882.1"/>
    <property type="molecule type" value="Genomic_DNA"/>
</dbReference>
<dbReference type="InterPro" id="IPR003108">
    <property type="entry name" value="GAR_dom"/>
</dbReference>
<dbReference type="GO" id="GO:0005198">
    <property type="term" value="F:structural molecule activity"/>
    <property type="evidence" value="ECO:0007669"/>
    <property type="project" value="TreeGrafter"/>
</dbReference>
<feature type="compositionally biased region" description="Low complexity" evidence="5">
    <location>
        <begin position="426"/>
        <end position="438"/>
    </location>
</feature>
<dbReference type="InterPro" id="IPR018247">
    <property type="entry name" value="EF_Hand_1_Ca_BS"/>
</dbReference>
<dbReference type="GO" id="GO:0042060">
    <property type="term" value="P:wound healing"/>
    <property type="evidence" value="ECO:0007669"/>
    <property type="project" value="TreeGrafter"/>
</dbReference>
<evidence type="ECO:0000259" key="6">
    <source>
        <dbReference type="PROSITE" id="PS50222"/>
    </source>
</evidence>
<dbReference type="Gene3D" id="3.30.920.20">
    <property type="entry name" value="Gas2-like domain"/>
    <property type="match status" value="1"/>
</dbReference>
<dbReference type="InterPro" id="IPR036534">
    <property type="entry name" value="GAR_dom_sf"/>
</dbReference>
<dbReference type="PROSITE" id="PS00018">
    <property type="entry name" value="EF_HAND_1"/>
    <property type="match status" value="2"/>
</dbReference>
<evidence type="ECO:0000256" key="3">
    <source>
        <dbReference type="ARBA" id="ARBA00022837"/>
    </source>
</evidence>
<dbReference type="SUPFAM" id="SSF47473">
    <property type="entry name" value="EF-hand"/>
    <property type="match status" value="1"/>
</dbReference>
<dbReference type="SUPFAM" id="SSF46966">
    <property type="entry name" value="Spectrin repeat"/>
    <property type="match status" value="1"/>
</dbReference>
<evidence type="ECO:0000256" key="5">
    <source>
        <dbReference type="SAM" id="MobiDB-lite"/>
    </source>
</evidence>
<evidence type="ECO:0000256" key="2">
    <source>
        <dbReference type="ARBA" id="ARBA00022490"/>
    </source>
</evidence>
<gene>
    <name evidence="8" type="ORF">APLA_LOCUS4360</name>
</gene>
<dbReference type="GO" id="GO:0008017">
    <property type="term" value="F:microtubule binding"/>
    <property type="evidence" value="ECO:0007669"/>
    <property type="project" value="InterPro"/>
</dbReference>
<evidence type="ECO:0000256" key="1">
    <source>
        <dbReference type="ARBA" id="ARBA00004245"/>
    </source>
</evidence>
<feature type="region of interest" description="Disordered" evidence="5">
    <location>
        <begin position="561"/>
        <end position="670"/>
    </location>
</feature>
<dbReference type="PROSITE" id="PS50222">
    <property type="entry name" value="EF_HAND_2"/>
    <property type="match status" value="2"/>
</dbReference>
<feature type="compositionally biased region" description="Basic and acidic residues" evidence="5">
    <location>
        <begin position="661"/>
        <end position="670"/>
    </location>
</feature>
<comment type="subcellular location">
    <subcellularLocation>
        <location evidence="1">Cytoplasm</location>
        <location evidence="1">Cytoskeleton</location>
    </subcellularLocation>
</comment>
<feature type="region of interest" description="Disordered" evidence="5">
    <location>
        <begin position="424"/>
        <end position="547"/>
    </location>
</feature>
<feature type="domain" description="EF-hand" evidence="6">
    <location>
        <begin position="286"/>
        <end position="321"/>
    </location>
</feature>
<dbReference type="GO" id="GO:0005509">
    <property type="term" value="F:calcium ion binding"/>
    <property type="evidence" value="ECO:0007669"/>
    <property type="project" value="InterPro"/>
</dbReference>
<dbReference type="SMART" id="SM00150">
    <property type="entry name" value="SPEC"/>
    <property type="match status" value="1"/>
</dbReference>
<dbReference type="Gene3D" id="1.10.238.10">
    <property type="entry name" value="EF-hand"/>
    <property type="match status" value="1"/>
</dbReference>